<comment type="caution">
    <text evidence="1">The sequence shown here is derived from an EMBL/GenBank/DDBJ whole genome shotgun (WGS) entry which is preliminary data.</text>
</comment>
<organism evidence="1 2">
    <name type="scientific">Devosia nitrariae</name>
    <dbReference type="NCBI Taxonomy" id="2071872"/>
    <lineage>
        <taxon>Bacteria</taxon>
        <taxon>Pseudomonadati</taxon>
        <taxon>Pseudomonadota</taxon>
        <taxon>Alphaproteobacteria</taxon>
        <taxon>Hyphomicrobiales</taxon>
        <taxon>Devosiaceae</taxon>
        <taxon>Devosia</taxon>
    </lineage>
</organism>
<sequence length="123" mass="14406">MVYRKGELSKNQINLRWPHKIAVSDVLVRARFSEILERERQLGAAPRHWTVLFRGQVYFIVFHFPTPEAADAFRVEFQGCHFDPNDMGTGKMKHIWNPRDTYDVKRPELPSTEKLAYAPHRAA</sequence>
<accession>A0ABQ5W176</accession>
<reference evidence="2" key="1">
    <citation type="journal article" date="2019" name="Int. J. Syst. Evol. Microbiol.">
        <title>The Global Catalogue of Microorganisms (GCM) 10K type strain sequencing project: providing services to taxonomists for standard genome sequencing and annotation.</title>
        <authorList>
            <consortium name="The Broad Institute Genomics Platform"/>
            <consortium name="The Broad Institute Genome Sequencing Center for Infectious Disease"/>
            <person name="Wu L."/>
            <person name="Ma J."/>
        </authorList>
    </citation>
    <scope>NUCLEOTIDE SEQUENCE [LARGE SCALE GENOMIC DNA]</scope>
    <source>
        <strain evidence="2">NBRC 112416</strain>
    </source>
</reference>
<proteinExistence type="predicted"/>
<keyword evidence="2" id="KW-1185">Reference proteome</keyword>
<dbReference type="RefSeq" id="WP_284339077.1">
    <property type="nucleotide sequence ID" value="NZ_BSNS01000004.1"/>
</dbReference>
<dbReference type="EMBL" id="BSNS01000004">
    <property type="protein sequence ID" value="GLQ53629.1"/>
    <property type="molecule type" value="Genomic_DNA"/>
</dbReference>
<protein>
    <submittedName>
        <fullName evidence="1">Uncharacterized protein</fullName>
    </submittedName>
</protein>
<dbReference type="Proteomes" id="UP001156691">
    <property type="component" value="Unassembled WGS sequence"/>
</dbReference>
<evidence type="ECO:0000313" key="1">
    <source>
        <dbReference type="EMBL" id="GLQ53629.1"/>
    </source>
</evidence>
<name>A0ABQ5W176_9HYPH</name>
<gene>
    <name evidence="1" type="ORF">GCM10010862_08880</name>
</gene>
<evidence type="ECO:0000313" key="2">
    <source>
        <dbReference type="Proteomes" id="UP001156691"/>
    </source>
</evidence>